<evidence type="ECO:0000313" key="1">
    <source>
        <dbReference type="EMBL" id="QSG10480.1"/>
    </source>
</evidence>
<dbReference type="EMBL" id="CP064789">
    <property type="protein sequence ID" value="QSG10480.1"/>
    <property type="molecule type" value="Genomic_DNA"/>
</dbReference>
<dbReference type="Pfam" id="PF20127">
    <property type="entry name" value="DUF6517"/>
    <property type="match status" value="1"/>
</dbReference>
<evidence type="ECO:0000313" key="2">
    <source>
        <dbReference type="Proteomes" id="UP000663305"/>
    </source>
</evidence>
<proteinExistence type="predicted"/>
<dbReference type="Proteomes" id="UP000663305">
    <property type="component" value="Chromosome"/>
</dbReference>
<gene>
    <name evidence="1" type="ORF">HSBGL_0034</name>
</gene>
<organism evidence="1 2">
    <name type="scientific">Halapricum desulfuricans</name>
    <dbReference type="NCBI Taxonomy" id="2841257"/>
    <lineage>
        <taxon>Archaea</taxon>
        <taxon>Methanobacteriati</taxon>
        <taxon>Methanobacteriota</taxon>
        <taxon>Stenosarchaea group</taxon>
        <taxon>Halobacteria</taxon>
        <taxon>Halobacteriales</taxon>
        <taxon>Haloarculaceae</taxon>
        <taxon>Halapricum</taxon>
    </lineage>
</organism>
<reference evidence="1" key="1">
    <citation type="submission" date="2020-11" db="EMBL/GenBank/DDBJ databases">
        <title>Carbohydrate-dependent, anaerobic sulfur respiration: A novel catabolism in halophilic archaea.</title>
        <authorList>
            <person name="Sorokin D.Y."/>
            <person name="Messina E."/>
            <person name="Smedile F."/>
            <person name="La Cono V."/>
            <person name="Hallsworth J.E."/>
            <person name="Yakimov M.M."/>
        </authorList>
    </citation>
    <scope>NUCLEOTIDE SEQUENCE</scope>
    <source>
        <strain evidence="1">HSR-Bgl</strain>
    </source>
</reference>
<dbReference type="AlphaFoldDB" id="A0A897N7V7"/>
<accession>A0A897N7V7</accession>
<protein>
    <submittedName>
        <fullName evidence="1">Uncharacterized protein</fullName>
    </submittedName>
</protein>
<sequence length="263" mass="29118">MIVVTISRWGHTRAVDPEETDNGHCSSKWHTFTKSKDDEHVWRSMSDEFPEIAGDRLEEGDWEQRARTESTVFQTPTASVVGHTVLYDDAALRKALGDANSYLPNGDAKGNLMIDTDDGIGSWRFFFATALSFRPPLAPGIGTASMRPMVVSEARRSFEDDMRARGFKDIDRGRSQRARTRGGKRMSLNKLTTRYPIEDGPIDALDIEGWLGVWSTGGSFRIAGGCYPTGGLETLLDAADGDRPEGDPGGYRDELLELIRSVQ</sequence>
<dbReference type="InterPro" id="IPR045396">
    <property type="entry name" value="DUF6517"/>
</dbReference>
<name>A0A897N7V7_9EURY</name>